<comment type="caution">
    <text evidence="3">The sequence shown here is derived from an EMBL/GenBank/DDBJ whole genome shotgun (WGS) entry which is preliminary data.</text>
</comment>
<keyword evidence="2" id="KW-0472">Membrane</keyword>
<keyword evidence="2" id="KW-0812">Transmembrane</keyword>
<dbReference type="EMBL" id="JARBHB010000016">
    <property type="protein sequence ID" value="KAJ8866457.1"/>
    <property type="molecule type" value="Genomic_DNA"/>
</dbReference>
<organism evidence="3 4">
    <name type="scientific">Dryococelus australis</name>
    <dbReference type="NCBI Taxonomy" id="614101"/>
    <lineage>
        <taxon>Eukaryota</taxon>
        <taxon>Metazoa</taxon>
        <taxon>Ecdysozoa</taxon>
        <taxon>Arthropoda</taxon>
        <taxon>Hexapoda</taxon>
        <taxon>Insecta</taxon>
        <taxon>Pterygota</taxon>
        <taxon>Neoptera</taxon>
        <taxon>Polyneoptera</taxon>
        <taxon>Phasmatodea</taxon>
        <taxon>Verophasmatodea</taxon>
        <taxon>Anareolatae</taxon>
        <taxon>Phasmatidae</taxon>
        <taxon>Eurycanthinae</taxon>
        <taxon>Dryococelus</taxon>
    </lineage>
</organism>
<proteinExistence type="predicted"/>
<feature type="transmembrane region" description="Helical" evidence="2">
    <location>
        <begin position="42"/>
        <end position="65"/>
    </location>
</feature>
<evidence type="ECO:0000313" key="4">
    <source>
        <dbReference type="Proteomes" id="UP001159363"/>
    </source>
</evidence>
<keyword evidence="4" id="KW-1185">Reference proteome</keyword>
<keyword evidence="2" id="KW-1133">Transmembrane helix</keyword>
<dbReference type="Proteomes" id="UP001159363">
    <property type="component" value="Chromosome 15"/>
</dbReference>
<name>A0ABQ9G4V7_9NEOP</name>
<accession>A0ABQ9G4V7</accession>
<reference evidence="3 4" key="1">
    <citation type="submission" date="2023-02" db="EMBL/GenBank/DDBJ databases">
        <title>LHISI_Scaffold_Assembly.</title>
        <authorList>
            <person name="Stuart O.P."/>
            <person name="Cleave R."/>
            <person name="Magrath M.J.L."/>
            <person name="Mikheyev A.S."/>
        </authorList>
    </citation>
    <scope>NUCLEOTIDE SEQUENCE [LARGE SCALE GENOMIC DNA]</scope>
    <source>
        <strain evidence="3">Daus_M_001</strain>
        <tissue evidence="3">Leg muscle</tissue>
    </source>
</reference>
<evidence type="ECO:0000256" key="2">
    <source>
        <dbReference type="SAM" id="Phobius"/>
    </source>
</evidence>
<gene>
    <name evidence="3" type="ORF">PR048_032300</name>
</gene>
<feature type="region of interest" description="Disordered" evidence="1">
    <location>
        <begin position="147"/>
        <end position="169"/>
    </location>
</feature>
<protein>
    <submittedName>
        <fullName evidence="3">Uncharacterized protein</fullName>
    </submittedName>
</protein>
<evidence type="ECO:0000313" key="3">
    <source>
        <dbReference type="EMBL" id="KAJ8866457.1"/>
    </source>
</evidence>
<evidence type="ECO:0000256" key="1">
    <source>
        <dbReference type="SAM" id="MobiDB-lite"/>
    </source>
</evidence>
<sequence>MPNRATKSEFFGKGWKLFFIALKLLGFFHFKMGKIAQRSVSWTAYAVALGVVHAASICLVIHWIMPDVAAMQETLLEARWIPSVSGTLCLVPANPRNLVNWALTLRHMTQRMNARLSSLRCPRGGRLAEHNAIAPASIVLYEDRIPSRSQEDTHTQDRSSEDLQLLRHT</sequence>
<feature type="transmembrane region" description="Helical" evidence="2">
    <location>
        <begin position="12"/>
        <end position="30"/>
    </location>
</feature>